<comment type="caution">
    <text evidence="11">The sequence shown here is derived from an EMBL/GenBank/DDBJ whole genome shotgun (WGS) entry which is preliminary data.</text>
</comment>
<dbReference type="InterPro" id="IPR027417">
    <property type="entry name" value="P-loop_NTPase"/>
</dbReference>
<dbReference type="InterPro" id="IPR039421">
    <property type="entry name" value="Type_1_exporter"/>
</dbReference>
<evidence type="ECO:0000256" key="4">
    <source>
        <dbReference type="ARBA" id="ARBA00022840"/>
    </source>
</evidence>
<feature type="transmembrane region" description="Helical" evidence="8">
    <location>
        <begin position="165"/>
        <end position="184"/>
    </location>
</feature>
<dbReference type="PROSITE" id="PS50893">
    <property type="entry name" value="ABC_TRANSPORTER_2"/>
    <property type="match status" value="1"/>
</dbReference>
<keyword evidence="12" id="KW-1185">Reference proteome</keyword>
<dbReference type="PANTHER" id="PTHR24221:SF654">
    <property type="entry name" value="ATP-BINDING CASSETTE SUB-FAMILY B MEMBER 6"/>
    <property type="match status" value="1"/>
</dbReference>
<evidence type="ECO:0000256" key="7">
    <source>
        <dbReference type="SAM" id="MobiDB-lite"/>
    </source>
</evidence>
<dbReference type="Gene3D" id="3.40.50.300">
    <property type="entry name" value="P-loop containing nucleotide triphosphate hydrolases"/>
    <property type="match status" value="1"/>
</dbReference>
<dbReference type="PANTHER" id="PTHR24221">
    <property type="entry name" value="ATP-BINDING CASSETTE SUB-FAMILY B"/>
    <property type="match status" value="1"/>
</dbReference>
<evidence type="ECO:0000256" key="3">
    <source>
        <dbReference type="ARBA" id="ARBA00022741"/>
    </source>
</evidence>
<accession>A0ABV1U9Q4</accession>
<dbReference type="InterPro" id="IPR036640">
    <property type="entry name" value="ABC1_TM_sf"/>
</dbReference>
<dbReference type="PROSITE" id="PS50929">
    <property type="entry name" value="ABC_TM1F"/>
    <property type="match status" value="1"/>
</dbReference>
<protein>
    <submittedName>
        <fullName evidence="11">ABC transporter ATP-binding protein</fullName>
    </submittedName>
</protein>
<evidence type="ECO:0000256" key="1">
    <source>
        <dbReference type="ARBA" id="ARBA00004651"/>
    </source>
</evidence>
<evidence type="ECO:0000259" key="10">
    <source>
        <dbReference type="PROSITE" id="PS50929"/>
    </source>
</evidence>
<comment type="subcellular location">
    <subcellularLocation>
        <location evidence="1">Cell membrane</location>
        <topology evidence="1">Multi-pass membrane protein</topology>
    </subcellularLocation>
</comment>
<feature type="region of interest" description="Disordered" evidence="7">
    <location>
        <begin position="600"/>
        <end position="632"/>
    </location>
</feature>
<gene>
    <name evidence="11" type="ORF">ABT272_22300</name>
</gene>
<dbReference type="InterPro" id="IPR003439">
    <property type="entry name" value="ABC_transporter-like_ATP-bd"/>
</dbReference>
<dbReference type="Pfam" id="PF00005">
    <property type="entry name" value="ABC_tran"/>
    <property type="match status" value="1"/>
</dbReference>
<proteinExistence type="predicted"/>
<dbReference type="SMART" id="SM00382">
    <property type="entry name" value="AAA"/>
    <property type="match status" value="1"/>
</dbReference>
<feature type="compositionally biased region" description="Low complexity" evidence="7">
    <location>
        <begin position="610"/>
        <end position="632"/>
    </location>
</feature>
<evidence type="ECO:0000256" key="5">
    <source>
        <dbReference type="ARBA" id="ARBA00022989"/>
    </source>
</evidence>
<feature type="transmembrane region" description="Helical" evidence="8">
    <location>
        <begin position="81"/>
        <end position="98"/>
    </location>
</feature>
<feature type="transmembrane region" description="Helical" evidence="8">
    <location>
        <begin position="190"/>
        <end position="210"/>
    </location>
</feature>
<keyword evidence="2 8" id="KW-0812">Transmembrane</keyword>
<feature type="domain" description="ABC transmembrane type-1" evidence="10">
    <location>
        <begin position="47"/>
        <end position="320"/>
    </location>
</feature>
<dbReference type="RefSeq" id="WP_352064201.1">
    <property type="nucleotide sequence ID" value="NZ_JBEPAZ010000019.1"/>
</dbReference>
<feature type="transmembrane region" description="Helical" evidence="8">
    <location>
        <begin position="269"/>
        <end position="291"/>
    </location>
</feature>
<dbReference type="InterPro" id="IPR011527">
    <property type="entry name" value="ABC1_TM_dom"/>
</dbReference>
<evidence type="ECO:0000256" key="6">
    <source>
        <dbReference type="ARBA" id="ARBA00023136"/>
    </source>
</evidence>
<name>A0ABV1U9Q4_9ACTN</name>
<dbReference type="Proteomes" id="UP001470023">
    <property type="component" value="Unassembled WGS sequence"/>
</dbReference>
<evidence type="ECO:0000256" key="2">
    <source>
        <dbReference type="ARBA" id="ARBA00022692"/>
    </source>
</evidence>
<reference evidence="11 12" key="1">
    <citation type="submission" date="2024-06" db="EMBL/GenBank/DDBJ databases">
        <title>The Natural Products Discovery Center: Release of the First 8490 Sequenced Strains for Exploring Actinobacteria Biosynthetic Diversity.</title>
        <authorList>
            <person name="Kalkreuter E."/>
            <person name="Kautsar S.A."/>
            <person name="Yang D."/>
            <person name="Bader C.D."/>
            <person name="Teijaro C.N."/>
            <person name="Fluegel L."/>
            <person name="Davis C.M."/>
            <person name="Simpson J.R."/>
            <person name="Lauterbach L."/>
            <person name="Steele A.D."/>
            <person name="Gui C."/>
            <person name="Meng S."/>
            <person name="Li G."/>
            <person name="Viehrig K."/>
            <person name="Ye F."/>
            <person name="Su P."/>
            <person name="Kiefer A.F."/>
            <person name="Nichols A."/>
            <person name="Cepeda A.J."/>
            <person name="Yan W."/>
            <person name="Fan B."/>
            <person name="Jiang Y."/>
            <person name="Adhikari A."/>
            <person name="Zheng C.-J."/>
            <person name="Schuster L."/>
            <person name="Cowan T.M."/>
            <person name="Smanski M.J."/>
            <person name="Chevrette M.G."/>
            <person name="De Carvalho L.P.S."/>
            <person name="Shen B."/>
        </authorList>
    </citation>
    <scope>NUCLEOTIDE SEQUENCE [LARGE SCALE GENOMIC DNA]</scope>
    <source>
        <strain evidence="11 12">NPDC001166</strain>
    </source>
</reference>
<dbReference type="CDD" id="cd03228">
    <property type="entry name" value="ABCC_MRP_Like"/>
    <property type="match status" value="1"/>
</dbReference>
<dbReference type="SUPFAM" id="SSF52540">
    <property type="entry name" value="P-loop containing nucleoside triphosphate hydrolases"/>
    <property type="match status" value="1"/>
</dbReference>
<dbReference type="Gene3D" id="1.20.1560.10">
    <property type="entry name" value="ABC transporter type 1, transmembrane domain"/>
    <property type="match status" value="1"/>
</dbReference>
<keyword evidence="3" id="KW-0547">Nucleotide-binding</keyword>
<keyword evidence="4 11" id="KW-0067">ATP-binding</keyword>
<evidence type="ECO:0000259" key="9">
    <source>
        <dbReference type="PROSITE" id="PS50893"/>
    </source>
</evidence>
<dbReference type="GO" id="GO:0005524">
    <property type="term" value="F:ATP binding"/>
    <property type="evidence" value="ECO:0007669"/>
    <property type="project" value="UniProtKB-KW"/>
</dbReference>
<evidence type="ECO:0000313" key="12">
    <source>
        <dbReference type="Proteomes" id="UP001470023"/>
    </source>
</evidence>
<organism evidence="11 12">
    <name type="scientific">Streptomyces sp. 900105245</name>
    <dbReference type="NCBI Taxonomy" id="3154379"/>
    <lineage>
        <taxon>Bacteria</taxon>
        <taxon>Bacillati</taxon>
        <taxon>Actinomycetota</taxon>
        <taxon>Actinomycetes</taxon>
        <taxon>Kitasatosporales</taxon>
        <taxon>Streptomycetaceae</taxon>
        <taxon>Streptomyces</taxon>
    </lineage>
</organism>
<feature type="domain" description="ABC transporter" evidence="9">
    <location>
        <begin position="363"/>
        <end position="592"/>
    </location>
</feature>
<evidence type="ECO:0000256" key="8">
    <source>
        <dbReference type="SAM" id="Phobius"/>
    </source>
</evidence>
<keyword evidence="6 8" id="KW-0472">Membrane</keyword>
<feature type="region of interest" description="Disordered" evidence="7">
    <location>
        <begin position="1"/>
        <end position="24"/>
    </location>
</feature>
<dbReference type="InterPro" id="IPR003593">
    <property type="entry name" value="AAA+_ATPase"/>
</dbReference>
<dbReference type="SUPFAM" id="SSF90123">
    <property type="entry name" value="ABC transporter transmembrane region"/>
    <property type="match status" value="1"/>
</dbReference>
<dbReference type="EMBL" id="JBEPAZ010000019">
    <property type="protein sequence ID" value="MER6430448.1"/>
    <property type="molecule type" value="Genomic_DNA"/>
</dbReference>
<keyword evidence="5 8" id="KW-1133">Transmembrane helix</keyword>
<evidence type="ECO:0000313" key="11">
    <source>
        <dbReference type="EMBL" id="MER6430448.1"/>
    </source>
</evidence>
<sequence length="632" mass="66181">MGDPTADAPHPQPETDRTARPPADLTDSAMRLVRGSLSHSRAAAVRLTLWTLLHAAPALVAGKTLALAVDHGFLLHRPRTAALWLGVFALVTLAGAWASRQTYPSLAEIVEPQRDRLLRDVVTGTLRRAVARGPRRRDDSAAVAVAQLTRQVEAVRDSLAGQLMLVWQFVLTVAAVVAGTAAIAPGAVPFVAAPLVLALTVFAVLAPATVRRQRTAFVAEEVLAHRTVSTLHALRDLVACGAAEKAEREMLDAIDAHLRASRALARLAAVRRMIVALGAHAPLLLIVLAAPTLVRHGMTSGDVVGVVAYVLATLEPAVRLLIQGVGASWLRLAVAAERLSAASRHPAPGTDPQPARTPVDGSAELSDLTFAYGPDAQPVLDGLDLSLADGDHLAVVGPSGIGKSTMADVLAGILAPDRGQVLLGGVPLEHIARGDLHRARVLLPQDPYVFAGSVRENLCYLAPDTPDDAVAAAVEQLGMARTVQRLGGLDAILTPAELSSGEAELIALARAYLSPARLVILDEATRHLDAVAEHRVEQAFRRRPGTVVTIAHRIAPARRADRVLLLDGVRPLTGTHDALLASAPLYADLVGHWDTGVPGTDEACPGNTGRAVSAPASASDRSSSCPSADPAP</sequence>